<dbReference type="CDD" id="cd06173">
    <property type="entry name" value="MFS_MefA_like"/>
    <property type="match status" value="1"/>
</dbReference>
<dbReference type="PROSITE" id="PS50850">
    <property type="entry name" value="MFS"/>
    <property type="match status" value="1"/>
</dbReference>
<comment type="subcellular location">
    <subcellularLocation>
        <location evidence="1">Cell membrane</location>
        <topology evidence="1">Multi-pass membrane protein</topology>
    </subcellularLocation>
</comment>
<feature type="transmembrane region" description="Helical" evidence="7">
    <location>
        <begin position="169"/>
        <end position="195"/>
    </location>
</feature>
<dbReference type="GO" id="GO:0022857">
    <property type="term" value="F:transmembrane transporter activity"/>
    <property type="evidence" value="ECO:0007669"/>
    <property type="project" value="InterPro"/>
</dbReference>
<keyword evidence="2" id="KW-0813">Transport</keyword>
<feature type="transmembrane region" description="Helical" evidence="7">
    <location>
        <begin position="95"/>
        <end position="121"/>
    </location>
</feature>
<feature type="transmembrane region" description="Helical" evidence="7">
    <location>
        <begin position="260"/>
        <end position="283"/>
    </location>
</feature>
<evidence type="ECO:0000256" key="3">
    <source>
        <dbReference type="ARBA" id="ARBA00022475"/>
    </source>
</evidence>
<keyword evidence="6 7" id="KW-0472">Membrane</keyword>
<accession>A0A561UCJ6</accession>
<dbReference type="PANTHER" id="PTHR23513:SF6">
    <property type="entry name" value="MAJOR FACILITATOR SUPERFAMILY ASSOCIATED DOMAIN-CONTAINING PROTEIN"/>
    <property type="match status" value="1"/>
</dbReference>
<evidence type="ECO:0000256" key="4">
    <source>
        <dbReference type="ARBA" id="ARBA00022692"/>
    </source>
</evidence>
<feature type="domain" description="Major facilitator superfamily (MFS) profile" evidence="8">
    <location>
        <begin position="229"/>
        <end position="421"/>
    </location>
</feature>
<dbReference type="Proteomes" id="UP000317940">
    <property type="component" value="Unassembled WGS sequence"/>
</dbReference>
<dbReference type="EMBL" id="VIWT01000001">
    <property type="protein sequence ID" value="TWF97104.1"/>
    <property type="molecule type" value="Genomic_DNA"/>
</dbReference>
<feature type="transmembrane region" description="Helical" evidence="7">
    <location>
        <begin position="295"/>
        <end position="317"/>
    </location>
</feature>
<sequence>MSALTTERAGTQRLRLGRDFSKLWWSAAVSSLGDGATIAASPLLASRLTSDPLLIGAASVAFTAPFVLFGIPAGLVGDRVDIRKMMVRVDVTRALVLATLTAGILGGWGGLPLLYGCMFLLGTGEVLSRNAAQVLVPFITPQDGLSVANARIMGVQEAGTGFIGPLLGALIFGVAVALPFGVDGASFLCSAALISRIRRTRPIERGPAGASVLSEMMAGAKWLFSHRLMRSLALVSCVINLAGNAMLAVLVVYSGKVLHLGAFGYGVLLACQALGAVLAARFAPALSQRLGREGALVATAVLITVSETVLAAVPSAYAAGAALMIFACGTVTWNVVVVVLRQTLVPQHLLGRANSVYRLVAWGGLPVGAAVGGLVAAAVGTRAVFGAGAVVMAVVAVALLVGARHRWITRAEQSASLAQPN</sequence>
<feature type="transmembrane region" description="Helical" evidence="7">
    <location>
        <begin position="231"/>
        <end position="254"/>
    </location>
</feature>
<feature type="transmembrane region" description="Helical" evidence="7">
    <location>
        <begin position="383"/>
        <end position="403"/>
    </location>
</feature>
<keyword evidence="3" id="KW-1003">Cell membrane</keyword>
<feature type="transmembrane region" description="Helical" evidence="7">
    <location>
        <begin position="23"/>
        <end position="41"/>
    </location>
</feature>
<keyword evidence="10" id="KW-1185">Reference proteome</keyword>
<comment type="caution">
    <text evidence="9">The sequence shown here is derived from an EMBL/GenBank/DDBJ whole genome shotgun (WGS) entry which is preliminary data.</text>
</comment>
<feature type="transmembrane region" description="Helical" evidence="7">
    <location>
        <begin position="53"/>
        <end position="75"/>
    </location>
</feature>
<keyword evidence="5 7" id="KW-1133">Transmembrane helix</keyword>
<dbReference type="RefSeq" id="WP_145903371.1">
    <property type="nucleotide sequence ID" value="NZ_BAAAMZ010000039.1"/>
</dbReference>
<dbReference type="PANTHER" id="PTHR23513">
    <property type="entry name" value="INTEGRAL MEMBRANE EFFLUX PROTEIN-RELATED"/>
    <property type="match status" value="1"/>
</dbReference>
<dbReference type="Pfam" id="PF05977">
    <property type="entry name" value="MFS_3"/>
    <property type="match status" value="1"/>
</dbReference>
<evidence type="ECO:0000256" key="6">
    <source>
        <dbReference type="ARBA" id="ARBA00023136"/>
    </source>
</evidence>
<dbReference type="InterPro" id="IPR010290">
    <property type="entry name" value="TM_effector"/>
</dbReference>
<dbReference type="Gene3D" id="1.20.1250.20">
    <property type="entry name" value="MFS general substrate transporter like domains"/>
    <property type="match status" value="1"/>
</dbReference>
<dbReference type="GO" id="GO:0005886">
    <property type="term" value="C:plasma membrane"/>
    <property type="evidence" value="ECO:0007669"/>
    <property type="project" value="UniProtKB-SubCell"/>
</dbReference>
<proteinExistence type="predicted"/>
<evidence type="ECO:0000256" key="2">
    <source>
        <dbReference type="ARBA" id="ARBA00022448"/>
    </source>
</evidence>
<evidence type="ECO:0000313" key="9">
    <source>
        <dbReference type="EMBL" id="TWF97104.1"/>
    </source>
</evidence>
<evidence type="ECO:0000256" key="5">
    <source>
        <dbReference type="ARBA" id="ARBA00022989"/>
    </source>
</evidence>
<protein>
    <submittedName>
        <fullName evidence="9">Na+/melibiose symporter-like transporter</fullName>
    </submittedName>
</protein>
<dbReference type="SUPFAM" id="SSF103473">
    <property type="entry name" value="MFS general substrate transporter"/>
    <property type="match status" value="1"/>
</dbReference>
<evidence type="ECO:0000259" key="8">
    <source>
        <dbReference type="PROSITE" id="PS50850"/>
    </source>
</evidence>
<organism evidence="9 10">
    <name type="scientific">Kitasatospora viridis</name>
    <dbReference type="NCBI Taxonomy" id="281105"/>
    <lineage>
        <taxon>Bacteria</taxon>
        <taxon>Bacillati</taxon>
        <taxon>Actinomycetota</taxon>
        <taxon>Actinomycetes</taxon>
        <taxon>Kitasatosporales</taxon>
        <taxon>Streptomycetaceae</taxon>
        <taxon>Kitasatospora</taxon>
    </lineage>
</organism>
<dbReference type="AlphaFoldDB" id="A0A561UCJ6"/>
<name>A0A561UCJ6_9ACTN</name>
<gene>
    <name evidence="9" type="ORF">FHX73_11879</name>
</gene>
<feature type="transmembrane region" description="Helical" evidence="7">
    <location>
        <begin position="323"/>
        <end position="344"/>
    </location>
</feature>
<keyword evidence="4 7" id="KW-0812">Transmembrane</keyword>
<evidence type="ECO:0000313" key="10">
    <source>
        <dbReference type="Proteomes" id="UP000317940"/>
    </source>
</evidence>
<reference evidence="9 10" key="1">
    <citation type="submission" date="2019-06" db="EMBL/GenBank/DDBJ databases">
        <title>Sequencing the genomes of 1000 actinobacteria strains.</title>
        <authorList>
            <person name="Klenk H.-P."/>
        </authorList>
    </citation>
    <scope>NUCLEOTIDE SEQUENCE [LARGE SCALE GENOMIC DNA]</scope>
    <source>
        <strain evidence="9 10">DSM 44826</strain>
    </source>
</reference>
<evidence type="ECO:0000256" key="7">
    <source>
        <dbReference type="SAM" id="Phobius"/>
    </source>
</evidence>
<dbReference type="InterPro" id="IPR020846">
    <property type="entry name" value="MFS_dom"/>
</dbReference>
<dbReference type="OrthoDB" id="145388at2"/>
<feature type="transmembrane region" description="Helical" evidence="7">
    <location>
        <begin position="356"/>
        <end position="377"/>
    </location>
</feature>
<dbReference type="InterPro" id="IPR036259">
    <property type="entry name" value="MFS_trans_sf"/>
</dbReference>
<evidence type="ECO:0000256" key="1">
    <source>
        <dbReference type="ARBA" id="ARBA00004651"/>
    </source>
</evidence>